<dbReference type="Gene3D" id="2.40.50.170">
    <property type="entry name" value="Cysteine proteinases. Chain C"/>
    <property type="match status" value="1"/>
</dbReference>
<evidence type="ECO:0000259" key="1">
    <source>
        <dbReference type="Pfam" id="PF00112"/>
    </source>
</evidence>
<proteinExistence type="predicted"/>
<feature type="non-terminal residue" evidence="2">
    <location>
        <position position="1"/>
    </location>
</feature>
<organism evidence="2 3">
    <name type="scientific">Kipferlia bialata</name>
    <dbReference type="NCBI Taxonomy" id="797122"/>
    <lineage>
        <taxon>Eukaryota</taxon>
        <taxon>Metamonada</taxon>
        <taxon>Carpediemonas-like organisms</taxon>
        <taxon>Kipferlia</taxon>
    </lineage>
</organism>
<reference evidence="2 3" key="1">
    <citation type="journal article" date="2018" name="PLoS ONE">
        <title>The draft genome of Kipferlia bialata reveals reductive genome evolution in fornicate parasites.</title>
        <authorList>
            <person name="Tanifuji G."/>
            <person name="Takabayashi S."/>
            <person name="Kume K."/>
            <person name="Takagi M."/>
            <person name="Nakayama T."/>
            <person name="Kamikawa R."/>
            <person name="Inagaki Y."/>
            <person name="Hashimoto T."/>
        </authorList>
    </citation>
    <scope>NUCLEOTIDE SEQUENCE [LARGE SCALE GENOMIC DNA]</scope>
    <source>
        <strain evidence="2">NY0173</strain>
    </source>
</reference>
<dbReference type="GO" id="GO:0008234">
    <property type="term" value="F:cysteine-type peptidase activity"/>
    <property type="evidence" value="ECO:0007669"/>
    <property type="project" value="InterPro"/>
</dbReference>
<protein>
    <recommendedName>
        <fullName evidence="1">Peptidase C1A papain C-terminal domain-containing protein</fullName>
    </recommendedName>
</protein>
<sequence>NSWGNAYGEDGYFKTERGVDVKGGAFAIETMCHWATIIDPKA</sequence>
<gene>
    <name evidence="2" type="ORF">KIPB_008228</name>
</gene>
<accession>A0A391NNG3</accession>
<dbReference type="EMBL" id="BDIP01002498">
    <property type="protein sequence ID" value="GCA63165.1"/>
    <property type="molecule type" value="Genomic_DNA"/>
</dbReference>
<comment type="caution">
    <text evidence="2">The sequence shown here is derived from an EMBL/GenBank/DDBJ whole genome shotgun (WGS) entry which is preliminary data.</text>
</comment>
<dbReference type="InterPro" id="IPR038765">
    <property type="entry name" value="Papain-like_cys_pep_sf"/>
</dbReference>
<name>A0A391NNG3_9EUKA</name>
<dbReference type="OrthoDB" id="10253408at2759"/>
<dbReference type="GO" id="GO:0006508">
    <property type="term" value="P:proteolysis"/>
    <property type="evidence" value="ECO:0007669"/>
    <property type="project" value="InterPro"/>
</dbReference>
<evidence type="ECO:0000313" key="3">
    <source>
        <dbReference type="Proteomes" id="UP000265618"/>
    </source>
</evidence>
<dbReference type="SUPFAM" id="SSF54001">
    <property type="entry name" value="Cysteine proteinases"/>
    <property type="match status" value="1"/>
</dbReference>
<feature type="domain" description="Peptidase C1A papain C-terminal" evidence="1">
    <location>
        <begin position="1"/>
        <end position="30"/>
    </location>
</feature>
<evidence type="ECO:0000313" key="2">
    <source>
        <dbReference type="EMBL" id="GCA63165.1"/>
    </source>
</evidence>
<dbReference type="AlphaFoldDB" id="A0A391NNG3"/>
<dbReference type="Pfam" id="PF00112">
    <property type="entry name" value="Peptidase_C1"/>
    <property type="match status" value="1"/>
</dbReference>
<dbReference type="InterPro" id="IPR000668">
    <property type="entry name" value="Peptidase_C1A_C"/>
</dbReference>
<keyword evidence="3" id="KW-1185">Reference proteome</keyword>
<dbReference type="Proteomes" id="UP000265618">
    <property type="component" value="Unassembled WGS sequence"/>
</dbReference>